<dbReference type="SUPFAM" id="SSF56925">
    <property type="entry name" value="OMPA-like"/>
    <property type="match status" value="1"/>
</dbReference>
<reference evidence="1" key="1">
    <citation type="journal article" date="2020" name="mSystems">
        <title>Genome- and Community-Level Interaction Insights into Carbon Utilization and Element Cycling Functions of Hydrothermarchaeota in Hydrothermal Sediment.</title>
        <authorList>
            <person name="Zhou Z."/>
            <person name="Liu Y."/>
            <person name="Xu W."/>
            <person name="Pan J."/>
            <person name="Luo Z.H."/>
            <person name="Li M."/>
        </authorList>
    </citation>
    <scope>NUCLEOTIDE SEQUENCE [LARGE SCALE GENOMIC DNA]</scope>
    <source>
        <strain evidence="1">SpSt-236</strain>
    </source>
</reference>
<sequence length="221" mass="25049">MATDLLVKWHMRRIAIVLLGLVINTSQLSAEKAGIGLSGSLCRTRHKIFLQFFDPQSGQELWRITFKDDYWGLGLNALYGPVWRLYGRVSLAELQLYTAGGAGILLFPGIGLDVLLTPFRWRFAPYLWAGASFSGFWGNQGTPDMRFNNMGEITPYYDLRGGAGLRYQFSRSLWAFVETQNWTSISVPSFLPHNGLRQNWVFSAVGLLPVKIGVYYRFAHE</sequence>
<dbReference type="AlphaFoldDB" id="A0A7C1WL97"/>
<protein>
    <submittedName>
        <fullName evidence="1">Uncharacterized protein</fullName>
    </submittedName>
</protein>
<dbReference type="InterPro" id="IPR011250">
    <property type="entry name" value="OMP/PagP_B-barrel"/>
</dbReference>
<accession>A0A7C1WL97</accession>
<comment type="caution">
    <text evidence="1">The sequence shown here is derived from an EMBL/GenBank/DDBJ whole genome shotgun (WGS) entry which is preliminary data.</text>
</comment>
<name>A0A7C1WL97_UNCW3</name>
<dbReference type="EMBL" id="DSKA01000140">
    <property type="protein sequence ID" value="HEE18286.1"/>
    <property type="molecule type" value="Genomic_DNA"/>
</dbReference>
<proteinExistence type="predicted"/>
<gene>
    <name evidence="1" type="ORF">ENP62_01895</name>
</gene>
<evidence type="ECO:0000313" key="1">
    <source>
        <dbReference type="EMBL" id="HEE18286.1"/>
    </source>
</evidence>
<organism evidence="1">
    <name type="scientific">candidate division WOR-3 bacterium</name>
    <dbReference type="NCBI Taxonomy" id="2052148"/>
    <lineage>
        <taxon>Bacteria</taxon>
        <taxon>Bacteria division WOR-3</taxon>
    </lineage>
</organism>